<gene>
    <name evidence="2" type="ORF">FB460_1274</name>
</gene>
<evidence type="ECO:0000313" key="3">
    <source>
        <dbReference type="Proteomes" id="UP000316196"/>
    </source>
</evidence>
<dbReference type="SUPFAM" id="SSF54518">
    <property type="entry name" value="Tubby C-terminal domain-like"/>
    <property type="match status" value="1"/>
</dbReference>
<protein>
    <submittedName>
        <fullName evidence="2">Uncharacterized protein YxjI</fullName>
    </submittedName>
</protein>
<dbReference type="InterPro" id="IPR005552">
    <property type="entry name" value="Scramblase"/>
</dbReference>
<dbReference type="GO" id="GO:0017128">
    <property type="term" value="F:phospholipid scramblase activity"/>
    <property type="evidence" value="ECO:0007669"/>
    <property type="project" value="InterPro"/>
</dbReference>
<dbReference type="AlphaFoldDB" id="A0A542ZT90"/>
<accession>A0A542ZT90</accession>
<dbReference type="InterPro" id="IPR007612">
    <property type="entry name" value="LOR"/>
</dbReference>
<dbReference type="EMBL" id="VFOR01000001">
    <property type="protein sequence ID" value="TQL63460.1"/>
    <property type="molecule type" value="Genomic_DNA"/>
</dbReference>
<dbReference type="InterPro" id="IPR038595">
    <property type="entry name" value="LOR_sf"/>
</dbReference>
<keyword evidence="3" id="KW-1185">Reference proteome</keyword>
<proteinExistence type="inferred from homology"/>
<dbReference type="RefSeq" id="WP_142093182.1">
    <property type="nucleotide sequence ID" value="NZ_BAAAMD010000002.1"/>
</dbReference>
<dbReference type="GO" id="GO:0005886">
    <property type="term" value="C:plasma membrane"/>
    <property type="evidence" value="ECO:0007669"/>
    <property type="project" value="TreeGrafter"/>
</dbReference>
<dbReference type="Pfam" id="PF04525">
    <property type="entry name" value="LOR"/>
    <property type="match status" value="1"/>
</dbReference>
<dbReference type="PANTHER" id="PTHR23248:SF9">
    <property type="entry name" value="PHOSPHOLIPID SCRAMBLASE"/>
    <property type="match status" value="1"/>
</dbReference>
<dbReference type="InterPro" id="IPR025659">
    <property type="entry name" value="Tubby-like_C"/>
</dbReference>
<comment type="caution">
    <text evidence="2">The sequence shown here is derived from an EMBL/GenBank/DDBJ whole genome shotgun (WGS) entry which is preliminary data.</text>
</comment>
<comment type="similarity">
    <text evidence="1">Belongs to the LOR family.</text>
</comment>
<organism evidence="2 3">
    <name type="scientific">Propioniferax innocua</name>
    <dbReference type="NCBI Taxonomy" id="1753"/>
    <lineage>
        <taxon>Bacteria</taxon>
        <taxon>Bacillati</taxon>
        <taxon>Actinomycetota</taxon>
        <taxon>Actinomycetes</taxon>
        <taxon>Propionibacteriales</taxon>
        <taxon>Propionibacteriaceae</taxon>
        <taxon>Propioniferax</taxon>
    </lineage>
</organism>
<sequence>MALLQHDLLIIDQIRSFLSNDFSILDAHGQPAGYIRTEGSGLNRFFMGNRQFTVLDVDGTPMVRLDDVVTFGRDRMNIMAPNGQPLAELVRHFSFLRSRFTITLADGAVMEIEGKMFDREFQLATAQMGEIARVTRSYSGIGQALLGRERYALQLAGFTEPWLRATIIGCVIAIDLCRQKDRNSS</sequence>
<reference evidence="2 3" key="1">
    <citation type="submission" date="2019-06" db="EMBL/GenBank/DDBJ databases">
        <title>Sequencing the genomes of 1000 actinobacteria strains.</title>
        <authorList>
            <person name="Klenk H.-P."/>
        </authorList>
    </citation>
    <scope>NUCLEOTIDE SEQUENCE [LARGE SCALE GENOMIC DNA]</scope>
    <source>
        <strain evidence="2 3">DSM 8251</strain>
    </source>
</reference>
<dbReference type="OrthoDB" id="4412702at2"/>
<evidence type="ECO:0000313" key="2">
    <source>
        <dbReference type="EMBL" id="TQL63460.1"/>
    </source>
</evidence>
<dbReference type="PANTHER" id="PTHR23248">
    <property type="entry name" value="PHOSPHOLIPID SCRAMBLASE-RELATED"/>
    <property type="match status" value="1"/>
</dbReference>
<dbReference type="Proteomes" id="UP000316196">
    <property type="component" value="Unassembled WGS sequence"/>
</dbReference>
<name>A0A542ZT90_9ACTN</name>
<dbReference type="Gene3D" id="2.40.160.200">
    <property type="entry name" value="LURP1-related"/>
    <property type="match status" value="1"/>
</dbReference>
<evidence type="ECO:0000256" key="1">
    <source>
        <dbReference type="ARBA" id="ARBA00005437"/>
    </source>
</evidence>